<dbReference type="EMBL" id="RXNT01000013">
    <property type="protein sequence ID" value="RTR29158.1"/>
    <property type="molecule type" value="Genomic_DNA"/>
</dbReference>
<feature type="chain" id="PRO_5038610698" evidence="3">
    <location>
        <begin position="25"/>
        <end position="212"/>
    </location>
</feature>
<dbReference type="InterPro" id="IPR038507">
    <property type="entry name" value="YcnI-like_sf"/>
</dbReference>
<evidence type="ECO:0000313" key="5">
    <source>
        <dbReference type="EMBL" id="RTR29158.1"/>
    </source>
</evidence>
<comment type="caution">
    <text evidence="5">The sequence shown here is derived from an EMBL/GenBank/DDBJ whole genome shotgun (WGS) entry which is preliminary data.</text>
</comment>
<dbReference type="InterPro" id="IPR012533">
    <property type="entry name" value="YcnI-copper_dom"/>
</dbReference>
<dbReference type="OrthoDB" id="69896at2"/>
<dbReference type="CDD" id="cd08545">
    <property type="entry name" value="YcnI_like"/>
    <property type="match status" value="1"/>
</dbReference>
<dbReference type="Gene3D" id="2.60.40.2230">
    <property type="entry name" value="Uncharacterised protein YcnI-like PF07987, DUF1775"/>
    <property type="match status" value="1"/>
</dbReference>
<evidence type="ECO:0000256" key="2">
    <source>
        <dbReference type="SAM" id="Phobius"/>
    </source>
</evidence>
<feature type="region of interest" description="Disordered" evidence="1">
    <location>
        <begin position="145"/>
        <end position="183"/>
    </location>
</feature>
<proteinExistence type="predicted"/>
<evidence type="ECO:0000313" key="6">
    <source>
        <dbReference type="Proteomes" id="UP000271374"/>
    </source>
</evidence>
<gene>
    <name evidence="5" type="ORF">EKG37_15615</name>
</gene>
<sequence>MKKVLTYTASVVGAFFLFASAASAHVTVAPAETTQGKYEVFTVKVPSEKEEVSTKKVEVTVPDEVNISRLEPKAGWTYEVEKDATEKITKIIWTAEGDGLSPIEFGMFNMSGKVADDATEIVWKAYQTYTDGSVVEWVGAEGADTPASVTTVQPGDGSSDGHGVSHEGASNVASDNEEAEETTTSNTPFYLSIVALIAALVAVVLSLKKRRN</sequence>
<evidence type="ECO:0000259" key="4">
    <source>
        <dbReference type="Pfam" id="PF07987"/>
    </source>
</evidence>
<evidence type="ECO:0000256" key="3">
    <source>
        <dbReference type="SAM" id="SignalP"/>
    </source>
</evidence>
<evidence type="ECO:0000256" key="1">
    <source>
        <dbReference type="SAM" id="MobiDB-lite"/>
    </source>
</evidence>
<reference evidence="5 6" key="1">
    <citation type="submission" date="2018-12" db="EMBL/GenBank/DDBJ databases">
        <title>Bacillus yapensis draft genome sequence.</title>
        <authorList>
            <person name="Yu L."/>
            <person name="Xu X."/>
            <person name="Tang X."/>
        </authorList>
    </citation>
    <scope>NUCLEOTIDE SEQUENCE [LARGE SCALE GENOMIC DNA]</scope>
    <source>
        <strain evidence="5 6">XXST-01</strain>
    </source>
</reference>
<accession>A0A3S0L842</accession>
<keyword evidence="2" id="KW-1133">Transmembrane helix</keyword>
<protein>
    <submittedName>
        <fullName evidence="5">DUF1775 domain-containing protein</fullName>
    </submittedName>
</protein>
<keyword evidence="6" id="KW-1185">Reference proteome</keyword>
<dbReference type="AlphaFoldDB" id="A0A3S0L842"/>
<keyword evidence="3" id="KW-0732">Signal</keyword>
<feature type="signal peptide" evidence="3">
    <location>
        <begin position="1"/>
        <end position="24"/>
    </location>
</feature>
<feature type="domain" description="YncI copper-binding" evidence="4">
    <location>
        <begin position="25"/>
        <end position="141"/>
    </location>
</feature>
<keyword evidence="2" id="KW-0472">Membrane</keyword>
<organism evidence="5 6">
    <name type="scientific">Bacillus yapensis</name>
    <dbReference type="NCBI Taxonomy" id="2492960"/>
    <lineage>
        <taxon>Bacteria</taxon>
        <taxon>Bacillati</taxon>
        <taxon>Bacillota</taxon>
        <taxon>Bacilli</taxon>
        <taxon>Bacillales</taxon>
        <taxon>Bacillaceae</taxon>
        <taxon>Bacillus</taxon>
    </lineage>
</organism>
<feature type="transmembrane region" description="Helical" evidence="2">
    <location>
        <begin position="189"/>
        <end position="207"/>
    </location>
</feature>
<dbReference type="Pfam" id="PF07987">
    <property type="entry name" value="DUF1775"/>
    <property type="match status" value="1"/>
</dbReference>
<dbReference type="RefSeq" id="WP_126409706.1">
    <property type="nucleotide sequence ID" value="NZ_RXNT01000013.1"/>
</dbReference>
<name>A0A3S0L842_9BACI</name>
<dbReference type="Proteomes" id="UP000271374">
    <property type="component" value="Unassembled WGS sequence"/>
</dbReference>
<keyword evidence="2" id="KW-0812">Transmembrane</keyword>